<comment type="pathway">
    <text evidence="9">Protein modification; protein lipoylation via endogenous pathway; protein N(6)-(lipoyl)lysine from octanoyl-[acyl-carrier-protein]: step 2/2.</text>
</comment>
<dbReference type="CDD" id="cd01335">
    <property type="entry name" value="Radical_SAM"/>
    <property type="match status" value="1"/>
</dbReference>
<evidence type="ECO:0000256" key="4">
    <source>
        <dbReference type="ARBA" id="ARBA00022691"/>
    </source>
</evidence>
<evidence type="ECO:0000313" key="12">
    <source>
        <dbReference type="Proteomes" id="UP001154312"/>
    </source>
</evidence>
<comment type="cofactor">
    <cofactor evidence="9">
        <name>[4Fe-4S] cluster</name>
        <dbReference type="ChEBI" id="CHEBI:49883"/>
    </cofactor>
    <text evidence="9">Binds 2 [4Fe-4S] clusters per subunit. One cluster is coordinated with 3 cysteines and an exchangeable S-adenosyl-L-methionine.</text>
</comment>
<dbReference type="PANTHER" id="PTHR10949:SF0">
    <property type="entry name" value="LIPOYL SYNTHASE, MITOCHONDRIAL"/>
    <property type="match status" value="1"/>
</dbReference>
<gene>
    <name evidence="9 11" type="primary">lipA</name>
    <name evidence="11" type="ORF">L7E55_06295</name>
</gene>
<keyword evidence="5 9" id="KW-0479">Metal-binding</keyword>
<dbReference type="Pfam" id="PF04055">
    <property type="entry name" value="Radical_SAM"/>
    <property type="match status" value="1"/>
</dbReference>
<dbReference type="SMART" id="SM00729">
    <property type="entry name" value="Elp3"/>
    <property type="match status" value="1"/>
</dbReference>
<dbReference type="AlphaFoldDB" id="A0A9X4H1A3"/>
<keyword evidence="4 9" id="KW-0949">S-adenosyl-L-methionine</keyword>
<organism evidence="11 12">
    <name type="scientific">Pelotomaculum isophthalicicum JI</name>
    <dbReference type="NCBI Taxonomy" id="947010"/>
    <lineage>
        <taxon>Bacteria</taxon>
        <taxon>Bacillati</taxon>
        <taxon>Bacillota</taxon>
        <taxon>Clostridia</taxon>
        <taxon>Eubacteriales</taxon>
        <taxon>Desulfotomaculaceae</taxon>
        <taxon>Pelotomaculum</taxon>
    </lineage>
</organism>
<keyword evidence="6 9" id="KW-0408">Iron</keyword>
<dbReference type="PROSITE" id="PS51918">
    <property type="entry name" value="RADICAL_SAM"/>
    <property type="match status" value="1"/>
</dbReference>
<dbReference type="PIRSF" id="PIRSF005963">
    <property type="entry name" value="Lipoyl_synth"/>
    <property type="match status" value="1"/>
</dbReference>
<accession>A0A9X4H1A3</accession>
<dbReference type="NCBIfam" id="NF009544">
    <property type="entry name" value="PRK12928.1"/>
    <property type="match status" value="1"/>
</dbReference>
<evidence type="ECO:0000256" key="3">
    <source>
        <dbReference type="ARBA" id="ARBA00022679"/>
    </source>
</evidence>
<comment type="subcellular location">
    <subcellularLocation>
        <location evidence="9">Cytoplasm</location>
    </subcellularLocation>
</comment>
<reference evidence="11" key="1">
    <citation type="submission" date="2022-02" db="EMBL/GenBank/DDBJ databases">
        <authorList>
            <person name="Leng L."/>
        </authorList>
    </citation>
    <scope>NUCLEOTIDE SEQUENCE</scope>
    <source>
        <strain evidence="11">JI</strain>
    </source>
</reference>
<dbReference type="HAMAP" id="MF_00206">
    <property type="entry name" value="Lipoyl_synth"/>
    <property type="match status" value="1"/>
</dbReference>
<keyword evidence="7 9" id="KW-0411">Iron-sulfur</keyword>
<feature type="binding site" evidence="9">
    <location>
        <position position="42"/>
    </location>
    <ligand>
        <name>[4Fe-4S] cluster</name>
        <dbReference type="ChEBI" id="CHEBI:49883"/>
        <label>1</label>
    </ligand>
</feature>
<evidence type="ECO:0000256" key="8">
    <source>
        <dbReference type="ARBA" id="ARBA00047326"/>
    </source>
</evidence>
<feature type="binding site" evidence="9">
    <location>
        <position position="70"/>
    </location>
    <ligand>
        <name>[4Fe-4S] cluster</name>
        <dbReference type="ChEBI" id="CHEBI:49883"/>
        <label>2</label>
        <note>4Fe-4S-S-AdoMet</note>
    </ligand>
</feature>
<name>A0A9X4H1A3_9FIRM</name>
<keyword evidence="12" id="KW-1185">Reference proteome</keyword>
<dbReference type="SFLD" id="SFLDF00271">
    <property type="entry name" value="lipoyl_synthase"/>
    <property type="match status" value="1"/>
</dbReference>
<evidence type="ECO:0000256" key="2">
    <source>
        <dbReference type="ARBA" id="ARBA00022490"/>
    </source>
</evidence>
<dbReference type="GO" id="GO:0051539">
    <property type="term" value="F:4 iron, 4 sulfur cluster binding"/>
    <property type="evidence" value="ECO:0007669"/>
    <property type="project" value="UniProtKB-UniRule"/>
</dbReference>
<feature type="binding site" evidence="9">
    <location>
        <position position="37"/>
    </location>
    <ligand>
        <name>[4Fe-4S] cluster</name>
        <dbReference type="ChEBI" id="CHEBI:49883"/>
        <label>1</label>
    </ligand>
</feature>
<comment type="catalytic activity">
    <reaction evidence="8 9">
        <text>[[Fe-S] cluster scaffold protein carrying a second [4Fe-4S](2+) cluster] + N(6)-octanoyl-L-lysyl-[protein] + 2 oxidized [2Fe-2S]-[ferredoxin] + 2 S-adenosyl-L-methionine + 4 H(+) = [[Fe-S] cluster scaffold protein] + N(6)-[(R)-dihydrolipoyl]-L-lysyl-[protein] + 4 Fe(3+) + 2 hydrogen sulfide + 2 5'-deoxyadenosine + 2 L-methionine + 2 reduced [2Fe-2S]-[ferredoxin]</text>
        <dbReference type="Rhea" id="RHEA:16585"/>
        <dbReference type="Rhea" id="RHEA-COMP:9928"/>
        <dbReference type="Rhea" id="RHEA-COMP:10000"/>
        <dbReference type="Rhea" id="RHEA-COMP:10001"/>
        <dbReference type="Rhea" id="RHEA-COMP:10475"/>
        <dbReference type="Rhea" id="RHEA-COMP:14568"/>
        <dbReference type="Rhea" id="RHEA-COMP:14569"/>
        <dbReference type="ChEBI" id="CHEBI:15378"/>
        <dbReference type="ChEBI" id="CHEBI:17319"/>
        <dbReference type="ChEBI" id="CHEBI:29034"/>
        <dbReference type="ChEBI" id="CHEBI:29919"/>
        <dbReference type="ChEBI" id="CHEBI:33722"/>
        <dbReference type="ChEBI" id="CHEBI:33737"/>
        <dbReference type="ChEBI" id="CHEBI:33738"/>
        <dbReference type="ChEBI" id="CHEBI:57844"/>
        <dbReference type="ChEBI" id="CHEBI:59789"/>
        <dbReference type="ChEBI" id="CHEBI:78809"/>
        <dbReference type="ChEBI" id="CHEBI:83100"/>
        <dbReference type="EC" id="2.8.1.8"/>
    </reaction>
</comment>
<evidence type="ECO:0000259" key="10">
    <source>
        <dbReference type="PROSITE" id="PS51918"/>
    </source>
</evidence>
<keyword evidence="3 9" id="KW-0808">Transferase</keyword>
<evidence type="ECO:0000256" key="6">
    <source>
        <dbReference type="ARBA" id="ARBA00023004"/>
    </source>
</evidence>
<feature type="binding site" evidence="9">
    <location>
        <position position="276"/>
    </location>
    <ligand>
        <name>[4Fe-4S] cluster</name>
        <dbReference type="ChEBI" id="CHEBI:49883"/>
        <label>1</label>
    </ligand>
</feature>
<protein>
    <recommendedName>
        <fullName evidence="9">Lipoyl synthase</fullName>
        <ecNumber evidence="9">2.8.1.8</ecNumber>
    </recommendedName>
    <alternativeName>
        <fullName evidence="9">Lip-syn</fullName>
        <shortName evidence="9">LS</shortName>
    </alternativeName>
    <alternativeName>
        <fullName evidence="9">Lipoate synthase</fullName>
    </alternativeName>
    <alternativeName>
        <fullName evidence="9">Lipoic acid synthase</fullName>
    </alternativeName>
    <alternativeName>
        <fullName evidence="9">Sulfur insertion protein LipA</fullName>
    </alternativeName>
</protein>
<dbReference type="GO" id="GO:0005737">
    <property type="term" value="C:cytoplasm"/>
    <property type="evidence" value="ECO:0007669"/>
    <property type="project" value="UniProtKB-SubCell"/>
</dbReference>
<dbReference type="EMBL" id="JAKOAV010000008">
    <property type="protein sequence ID" value="MDF9407971.1"/>
    <property type="molecule type" value="Genomic_DNA"/>
</dbReference>
<keyword evidence="2 9" id="KW-0963">Cytoplasm</keyword>
<feature type="binding site" evidence="9">
    <location>
        <position position="63"/>
    </location>
    <ligand>
        <name>[4Fe-4S] cluster</name>
        <dbReference type="ChEBI" id="CHEBI:49883"/>
        <label>2</label>
        <note>4Fe-4S-S-AdoMet</note>
    </ligand>
</feature>
<dbReference type="InterPro" id="IPR007197">
    <property type="entry name" value="rSAM"/>
</dbReference>
<evidence type="ECO:0000256" key="9">
    <source>
        <dbReference type="HAMAP-Rule" id="MF_00206"/>
    </source>
</evidence>
<comment type="function">
    <text evidence="9">Catalyzes the radical-mediated insertion of two sulfur atoms into the C-6 and C-8 positions of the octanoyl moiety bound to the lipoyl domains of lipoate-dependent enzymes, thereby converting the octanoylated domains into lipoylated derivatives.</text>
</comment>
<evidence type="ECO:0000256" key="7">
    <source>
        <dbReference type="ARBA" id="ARBA00023014"/>
    </source>
</evidence>
<dbReference type="FunFam" id="3.20.20.70:FF:000186">
    <property type="entry name" value="Lipoyl synthase"/>
    <property type="match status" value="1"/>
</dbReference>
<evidence type="ECO:0000256" key="1">
    <source>
        <dbReference type="ARBA" id="ARBA00022485"/>
    </source>
</evidence>
<dbReference type="GO" id="GO:0046872">
    <property type="term" value="F:metal ion binding"/>
    <property type="evidence" value="ECO:0007669"/>
    <property type="project" value="UniProtKB-KW"/>
</dbReference>
<dbReference type="PANTHER" id="PTHR10949">
    <property type="entry name" value="LIPOYL SYNTHASE"/>
    <property type="match status" value="1"/>
</dbReference>
<dbReference type="InterPro" id="IPR058240">
    <property type="entry name" value="rSAM_sf"/>
</dbReference>
<dbReference type="InterPro" id="IPR006638">
    <property type="entry name" value="Elp3/MiaA/NifB-like_rSAM"/>
</dbReference>
<dbReference type="EC" id="2.8.1.8" evidence="9"/>
<keyword evidence="1 9" id="KW-0004">4Fe-4S</keyword>
<proteinExistence type="inferred from homology"/>
<dbReference type="SUPFAM" id="SSF102114">
    <property type="entry name" value="Radical SAM enzymes"/>
    <property type="match status" value="1"/>
</dbReference>
<feature type="domain" description="Radical SAM core" evidence="10">
    <location>
        <begin position="49"/>
        <end position="265"/>
    </location>
</feature>
<dbReference type="InterPro" id="IPR013785">
    <property type="entry name" value="Aldolase_TIM"/>
</dbReference>
<feature type="binding site" evidence="9">
    <location>
        <position position="48"/>
    </location>
    <ligand>
        <name>[4Fe-4S] cluster</name>
        <dbReference type="ChEBI" id="CHEBI:49883"/>
        <label>1</label>
    </ligand>
</feature>
<comment type="caution">
    <text evidence="11">The sequence shown here is derived from an EMBL/GenBank/DDBJ whole genome shotgun (WGS) entry which is preliminary data.</text>
</comment>
<dbReference type="GO" id="GO:0009249">
    <property type="term" value="P:protein lipoylation"/>
    <property type="evidence" value="ECO:0007669"/>
    <property type="project" value="UniProtKB-UniRule"/>
</dbReference>
<comment type="similarity">
    <text evidence="9">Belongs to the radical SAM superfamily. Lipoyl synthase family.</text>
</comment>
<dbReference type="SFLD" id="SFLDS00029">
    <property type="entry name" value="Radical_SAM"/>
    <property type="match status" value="1"/>
</dbReference>
<dbReference type="NCBIfam" id="NF004019">
    <property type="entry name" value="PRK05481.1"/>
    <property type="match status" value="1"/>
</dbReference>
<sequence>MTVTGRFPPWLRKTIVTSVKVAHTRELLSGLRLHTVCQGARCPNQAECFSRKVATFMILGDTCTRGCAFCAVNKGTPAAPDSGEPERVAEAAAVLGLKHVVVTSVTRDDLPDGGAGHFAGTIGLIRKIAPDATIEVLTPDFQGKPESIAEVVAAGPDVFNHNIETVPRLYPTVRPQADFTRSVDFLKKVKELAPGITTKSGLMVGLGESSEEVLNVMRILRSASCDILTIGQYLRPSDVQLPVMEYVLPETYDFYMEKGLSMGFGEVAAGPWVRSSYQAGEVYRKYSLK</sequence>
<dbReference type="SFLD" id="SFLDG01058">
    <property type="entry name" value="lipoyl_synthase_like"/>
    <property type="match status" value="1"/>
</dbReference>
<dbReference type="Proteomes" id="UP001154312">
    <property type="component" value="Unassembled WGS sequence"/>
</dbReference>
<evidence type="ECO:0000313" key="11">
    <source>
        <dbReference type="EMBL" id="MDF9407971.1"/>
    </source>
</evidence>
<evidence type="ECO:0000256" key="5">
    <source>
        <dbReference type="ARBA" id="ARBA00022723"/>
    </source>
</evidence>
<dbReference type="Gene3D" id="3.20.20.70">
    <property type="entry name" value="Aldolase class I"/>
    <property type="match status" value="1"/>
</dbReference>
<dbReference type="InterPro" id="IPR003698">
    <property type="entry name" value="Lipoyl_synth"/>
</dbReference>
<dbReference type="GO" id="GO:0016992">
    <property type="term" value="F:lipoate synthase activity"/>
    <property type="evidence" value="ECO:0007669"/>
    <property type="project" value="UniProtKB-UniRule"/>
</dbReference>
<dbReference type="NCBIfam" id="TIGR00510">
    <property type="entry name" value="lipA"/>
    <property type="match status" value="1"/>
</dbReference>
<feature type="binding site" evidence="9">
    <location>
        <position position="67"/>
    </location>
    <ligand>
        <name>[4Fe-4S] cluster</name>
        <dbReference type="ChEBI" id="CHEBI:49883"/>
        <label>2</label>
        <note>4Fe-4S-S-AdoMet</note>
    </ligand>
</feature>